<dbReference type="GO" id="GO:0004252">
    <property type="term" value="F:serine-type endopeptidase activity"/>
    <property type="evidence" value="ECO:0007669"/>
    <property type="project" value="InterPro"/>
</dbReference>
<evidence type="ECO:0000313" key="2">
    <source>
        <dbReference type="EMBL" id="RUQ66010.1"/>
    </source>
</evidence>
<name>A0A433J2U0_9PROT</name>
<dbReference type="Proteomes" id="UP000280346">
    <property type="component" value="Unassembled WGS sequence"/>
</dbReference>
<gene>
    <name evidence="2" type="ORF">EJ913_24545</name>
</gene>
<accession>A0A433J2U0</accession>
<dbReference type="GO" id="GO:0006508">
    <property type="term" value="P:proteolysis"/>
    <property type="evidence" value="ECO:0007669"/>
    <property type="project" value="InterPro"/>
</dbReference>
<dbReference type="Pfam" id="PF01726">
    <property type="entry name" value="LexA_DNA_bind"/>
    <property type="match status" value="1"/>
</dbReference>
<reference evidence="2 3" key="1">
    <citation type="submission" date="2018-12" db="EMBL/GenBank/DDBJ databases">
        <authorList>
            <person name="Yang Y."/>
        </authorList>
    </citation>
    <scope>NUCLEOTIDE SEQUENCE [LARGE SCALE GENOMIC DNA]</scope>
    <source>
        <strain evidence="2 3">GSF71</strain>
    </source>
</reference>
<protein>
    <recommendedName>
        <fullName evidence="1">LexA repressor DNA-binding domain-containing protein</fullName>
    </recommendedName>
</protein>
<dbReference type="InterPro" id="IPR036388">
    <property type="entry name" value="WH-like_DNA-bd_sf"/>
</dbReference>
<proteinExistence type="predicted"/>
<evidence type="ECO:0000259" key="1">
    <source>
        <dbReference type="Pfam" id="PF01726"/>
    </source>
</evidence>
<evidence type="ECO:0000313" key="3">
    <source>
        <dbReference type="Proteomes" id="UP000280346"/>
    </source>
</evidence>
<dbReference type="InterPro" id="IPR006199">
    <property type="entry name" value="LexA_DNA-bd_dom"/>
</dbReference>
<comment type="caution">
    <text evidence="2">The sequence shown here is derived from an EMBL/GenBank/DDBJ whole genome shotgun (WGS) entry which is preliminary data.</text>
</comment>
<dbReference type="AlphaFoldDB" id="A0A433J2U0"/>
<feature type="domain" description="LexA repressor DNA-binding" evidence="1">
    <location>
        <begin position="10"/>
        <end position="71"/>
    </location>
</feature>
<dbReference type="EMBL" id="RZIJ01000024">
    <property type="protein sequence ID" value="RUQ66010.1"/>
    <property type="molecule type" value="Genomic_DNA"/>
</dbReference>
<dbReference type="RefSeq" id="WP_127002862.1">
    <property type="nucleotide sequence ID" value="NZ_JBNPXW010000011.1"/>
</dbReference>
<dbReference type="InterPro" id="IPR036390">
    <property type="entry name" value="WH_DNA-bd_sf"/>
</dbReference>
<keyword evidence="3" id="KW-1185">Reference proteome</keyword>
<organism evidence="2 3">
    <name type="scientific">Azospirillum doebereinerae</name>
    <dbReference type="NCBI Taxonomy" id="92933"/>
    <lineage>
        <taxon>Bacteria</taxon>
        <taxon>Pseudomonadati</taxon>
        <taxon>Pseudomonadota</taxon>
        <taxon>Alphaproteobacteria</taxon>
        <taxon>Rhodospirillales</taxon>
        <taxon>Azospirillaceae</taxon>
        <taxon>Azospirillum</taxon>
    </lineage>
</organism>
<dbReference type="SUPFAM" id="SSF46785">
    <property type="entry name" value="Winged helix' DNA-binding domain"/>
    <property type="match status" value="1"/>
</dbReference>
<sequence>MAQVWTGPIPLTTKQLEALQVLHELVDQQGMQPTYSQLANELELTAKSSVCRVLHQLCEKGWITLEPHANRIRILHPPPILPDCEMAFVGCFEDARLLAEFLASLDEHAMEATA</sequence>
<dbReference type="Gene3D" id="1.10.10.10">
    <property type="entry name" value="Winged helix-like DNA-binding domain superfamily/Winged helix DNA-binding domain"/>
    <property type="match status" value="1"/>
</dbReference>